<accession>A0A1G6PAN2</accession>
<keyword evidence="1" id="KW-1133">Transmembrane helix</keyword>
<gene>
    <name evidence="2" type="ORF">SAMN05192589_103191</name>
</gene>
<dbReference type="EMBL" id="FMZC01000003">
    <property type="protein sequence ID" value="SDC77292.1"/>
    <property type="molecule type" value="Genomic_DNA"/>
</dbReference>
<evidence type="ECO:0000256" key="1">
    <source>
        <dbReference type="SAM" id="Phobius"/>
    </source>
</evidence>
<keyword evidence="1" id="KW-0472">Membrane</keyword>
<dbReference type="Proteomes" id="UP000198781">
    <property type="component" value="Unassembled WGS sequence"/>
</dbReference>
<organism evidence="2 3">
    <name type="scientific">Paracidovorax valerianellae</name>
    <dbReference type="NCBI Taxonomy" id="187868"/>
    <lineage>
        <taxon>Bacteria</taxon>
        <taxon>Pseudomonadati</taxon>
        <taxon>Pseudomonadota</taxon>
        <taxon>Betaproteobacteria</taxon>
        <taxon>Burkholderiales</taxon>
        <taxon>Comamonadaceae</taxon>
        <taxon>Paracidovorax</taxon>
    </lineage>
</organism>
<feature type="transmembrane region" description="Helical" evidence="1">
    <location>
        <begin position="81"/>
        <end position="100"/>
    </location>
</feature>
<proteinExistence type="predicted"/>
<dbReference type="STRING" id="187868.SAMN05192589_103191"/>
<keyword evidence="3" id="KW-1185">Reference proteome</keyword>
<sequence>MLFAIPATVLMSGLCGYFTFWAIPDLVNALRESAPVVRIWPVLMLAPAMLPLALLTLILLPMKGMQVGKRIVARSTRWINVLVVLNGVSLLLMASTSTLLQSHFLPPMGYEKCADLQGQPSLWFTDWVRDPAWCVKGKSLEWVNEQARTAAAHGTP</sequence>
<reference evidence="2 3" key="1">
    <citation type="submission" date="2016-10" db="EMBL/GenBank/DDBJ databases">
        <authorList>
            <person name="de Groot N.N."/>
        </authorList>
    </citation>
    <scope>NUCLEOTIDE SEQUENCE [LARGE SCALE GENOMIC DNA]</scope>
    <source>
        <strain evidence="2 3">DSM 16619</strain>
    </source>
</reference>
<feature type="transmembrane region" description="Helical" evidence="1">
    <location>
        <begin position="39"/>
        <end position="60"/>
    </location>
</feature>
<name>A0A1G6PAN2_9BURK</name>
<dbReference type="AlphaFoldDB" id="A0A1G6PAN2"/>
<protein>
    <submittedName>
        <fullName evidence="2">Uncharacterized protein</fullName>
    </submittedName>
</protein>
<keyword evidence="1" id="KW-0812">Transmembrane</keyword>
<evidence type="ECO:0000313" key="3">
    <source>
        <dbReference type="Proteomes" id="UP000198781"/>
    </source>
</evidence>
<evidence type="ECO:0000313" key="2">
    <source>
        <dbReference type="EMBL" id="SDC77292.1"/>
    </source>
</evidence>